<protein>
    <submittedName>
        <fullName evidence="2">Uncharacterized protein</fullName>
    </submittedName>
</protein>
<accession>A0ABR1T1P2</accession>
<dbReference type="Proteomes" id="UP001396898">
    <property type="component" value="Unassembled WGS sequence"/>
</dbReference>
<organism evidence="2 3">
    <name type="scientific">Apiospora marii</name>
    <dbReference type="NCBI Taxonomy" id="335849"/>
    <lineage>
        <taxon>Eukaryota</taxon>
        <taxon>Fungi</taxon>
        <taxon>Dikarya</taxon>
        <taxon>Ascomycota</taxon>
        <taxon>Pezizomycotina</taxon>
        <taxon>Sordariomycetes</taxon>
        <taxon>Xylariomycetidae</taxon>
        <taxon>Amphisphaeriales</taxon>
        <taxon>Apiosporaceae</taxon>
        <taxon>Apiospora</taxon>
    </lineage>
</organism>
<sequence>MPASTTTAKPVGTKRFQLPALDFHFGSLTDGTNIPPPIPSPVQEVPTPPKTPTPAEVGGEKKEPNGAANGHAVERKTSPQSDQKSDTGHTTTITGGVKRPAEDIPASPTLSSRGSLRRLLSKNLLHNTYDDHASIAGDQNTSRPPSRTASVMAEERKAKRSSGWFRRLRSGNNSVVEQQHTLQPPAPPLFDEAPQKPSGPPPPMIPELSALQAKVDTSMGDDLFKEIK</sequence>
<feature type="compositionally biased region" description="Pro residues" evidence="1">
    <location>
        <begin position="34"/>
        <end position="52"/>
    </location>
</feature>
<evidence type="ECO:0000313" key="2">
    <source>
        <dbReference type="EMBL" id="KAK8040496.1"/>
    </source>
</evidence>
<feature type="compositionally biased region" description="Polar residues" evidence="1">
    <location>
        <begin position="137"/>
        <end position="149"/>
    </location>
</feature>
<feature type="compositionally biased region" description="Basic and acidic residues" evidence="1">
    <location>
        <begin position="72"/>
        <end position="87"/>
    </location>
</feature>
<comment type="caution">
    <text evidence="2">The sequence shown here is derived from an EMBL/GenBank/DDBJ whole genome shotgun (WGS) entry which is preliminary data.</text>
</comment>
<dbReference type="EMBL" id="JAQQWI010000001">
    <property type="protein sequence ID" value="KAK8040496.1"/>
    <property type="molecule type" value="Genomic_DNA"/>
</dbReference>
<feature type="region of interest" description="Disordered" evidence="1">
    <location>
        <begin position="131"/>
        <end position="207"/>
    </location>
</feature>
<name>A0ABR1T1P2_9PEZI</name>
<evidence type="ECO:0000256" key="1">
    <source>
        <dbReference type="SAM" id="MobiDB-lite"/>
    </source>
</evidence>
<feature type="region of interest" description="Disordered" evidence="1">
    <location>
        <begin position="25"/>
        <end position="116"/>
    </location>
</feature>
<gene>
    <name evidence="2" type="ORF">PG991_000284</name>
</gene>
<keyword evidence="3" id="KW-1185">Reference proteome</keyword>
<feature type="compositionally biased region" description="Polar residues" evidence="1">
    <location>
        <begin position="170"/>
        <end position="182"/>
    </location>
</feature>
<evidence type="ECO:0000313" key="3">
    <source>
        <dbReference type="Proteomes" id="UP001396898"/>
    </source>
</evidence>
<proteinExistence type="predicted"/>
<reference evidence="2 3" key="1">
    <citation type="submission" date="2023-01" db="EMBL/GenBank/DDBJ databases">
        <title>Analysis of 21 Apiospora genomes using comparative genomics revels a genus with tremendous synthesis potential of carbohydrate active enzymes and secondary metabolites.</title>
        <authorList>
            <person name="Sorensen T."/>
        </authorList>
    </citation>
    <scope>NUCLEOTIDE SEQUENCE [LARGE SCALE GENOMIC DNA]</scope>
    <source>
        <strain evidence="2 3">CBS 20057</strain>
    </source>
</reference>